<evidence type="ECO:0000313" key="15">
    <source>
        <dbReference type="EMBL" id="CAE02465.2"/>
    </source>
</evidence>
<feature type="domain" description="CCHC-type" evidence="13">
    <location>
        <begin position="486"/>
        <end position="501"/>
    </location>
</feature>
<dbReference type="PROSITE" id="PS50878">
    <property type="entry name" value="RT_POL"/>
    <property type="match status" value="1"/>
</dbReference>
<dbReference type="GO" id="GO:0006508">
    <property type="term" value="P:proteolysis"/>
    <property type="evidence" value="ECO:0007669"/>
    <property type="project" value="UniProtKB-KW"/>
</dbReference>
<dbReference type="InterPro" id="IPR041577">
    <property type="entry name" value="RT_RNaseH_2"/>
</dbReference>
<keyword evidence="11" id="KW-0863">Zinc-finger</keyword>
<dbReference type="Gene3D" id="3.10.10.10">
    <property type="entry name" value="HIV Type 1 Reverse Transcriptase, subunit A, domain 1"/>
    <property type="match status" value="2"/>
</dbReference>
<feature type="compositionally biased region" description="Low complexity" evidence="12">
    <location>
        <begin position="431"/>
        <end position="477"/>
    </location>
</feature>
<keyword evidence="2" id="KW-0645">Protease</keyword>
<evidence type="ECO:0000256" key="5">
    <source>
        <dbReference type="ARBA" id="ARBA00022722"/>
    </source>
</evidence>
<dbReference type="GO" id="GO:0004519">
    <property type="term" value="F:endonuclease activity"/>
    <property type="evidence" value="ECO:0007669"/>
    <property type="project" value="UniProtKB-KW"/>
</dbReference>
<dbReference type="Pfam" id="PF17921">
    <property type="entry name" value="Integrase_H2C2"/>
    <property type="match status" value="1"/>
</dbReference>
<dbReference type="InterPro" id="IPR056924">
    <property type="entry name" value="SH3_Tf2-1"/>
</dbReference>
<dbReference type="Pfam" id="PF17919">
    <property type="entry name" value="RT_RNaseH_2"/>
    <property type="match status" value="1"/>
</dbReference>
<evidence type="ECO:0000256" key="2">
    <source>
        <dbReference type="ARBA" id="ARBA00022670"/>
    </source>
</evidence>
<dbReference type="GO" id="GO:0003677">
    <property type="term" value="F:DNA binding"/>
    <property type="evidence" value="ECO:0007669"/>
    <property type="project" value="UniProtKB-KW"/>
</dbReference>
<feature type="compositionally biased region" description="Low complexity" evidence="12">
    <location>
        <begin position="1"/>
        <end position="15"/>
    </location>
</feature>
<dbReference type="SUPFAM" id="SSF57756">
    <property type="entry name" value="Retrovirus zinc finger-like domains"/>
    <property type="match status" value="1"/>
</dbReference>
<organism evidence="15 16">
    <name type="scientific">Oryza sativa subsp. japonica</name>
    <name type="common">Rice</name>
    <dbReference type="NCBI Taxonomy" id="39947"/>
    <lineage>
        <taxon>Eukaryota</taxon>
        <taxon>Viridiplantae</taxon>
        <taxon>Streptophyta</taxon>
        <taxon>Embryophyta</taxon>
        <taxon>Tracheophyta</taxon>
        <taxon>Spermatophyta</taxon>
        <taxon>Magnoliopsida</taxon>
        <taxon>Liliopsida</taxon>
        <taxon>Poales</taxon>
        <taxon>Poaceae</taxon>
        <taxon>BOP clade</taxon>
        <taxon>Oryzoideae</taxon>
        <taxon>Oryzeae</taxon>
        <taxon>Oryzinae</taxon>
        <taxon>Oryza</taxon>
        <taxon>Oryza sativa</taxon>
    </lineage>
</organism>
<dbReference type="Gene3D" id="1.10.340.70">
    <property type="match status" value="1"/>
</dbReference>
<feature type="region of interest" description="Disordered" evidence="12">
    <location>
        <begin position="1495"/>
        <end position="1527"/>
    </location>
</feature>
<dbReference type="Pfam" id="PF17917">
    <property type="entry name" value="RT_RNaseH"/>
    <property type="match status" value="1"/>
</dbReference>
<name>Q7XRJ2_ORYSJ</name>
<dbReference type="Gene3D" id="2.40.70.10">
    <property type="entry name" value="Acid Proteases"/>
    <property type="match status" value="1"/>
</dbReference>
<protein>
    <recommendedName>
        <fullName evidence="1">RNA-directed DNA polymerase</fullName>
        <ecNumber evidence="1">2.7.7.49</ecNumber>
    </recommendedName>
</protein>
<dbReference type="GO" id="GO:0004190">
    <property type="term" value="F:aspartic-type endopeptidase activity"/>
    <property type="evidence" value="ECO:0007669"/>
    <property type="project" value="UniProtKB-KW"/>
</dbReference>
<keyword evidence="9" id="KW-0695">RNA-directed DNA polymerase</keyword>
<feature type="region of interest" description="Disordered" evidence="12">
    <location>
        <begin position="415"/>
        <end position="480"/>
    </location>
</feature>
<dbReference type="PANTHER" id="PTHR35046">
    <property type="entry name" value="ZINC KNUCKLE (CCHC-TYPE) FAMILY PROTEIN"/>
    <property type="match status" value="1"/>
</dbReference>
<evidence type="ECO:0000256" key="12">
    <source>
        <dbReference type="SAM" id="MobiDB-lite"/>
    </source>
</evidence>
<dbReference type="FunFam" id="3.30.70.270:FF:000020">
    <property type="entry name" value="Transposon Tf2-6 polyprotein-like Protein"/>
    <property type="match status" value="2"/>
</dbReference>
<keyword evidence="10" id="KW-0238">DNA-binding</keyword>
<evidence type="ECO:0000256" key="9">
    <source>
        <dbReference type="ARBA" id="ARBA00022918"/>
    </source>
</evidence>
<evidence type="ECO:0000256" key="3">
    <source>
        <dbReference type="ARBA" id="ARBA00022679"/>
    </source>
</evidence>
<dbReference type="PROSITE" id="PS50158">
    <property type="entry name" value="ZF_CCHC"/>
    <property type="match status" value="1"/>
</dbReference>
<dbReference type="SMART" id="SM00343">
    <property type="entry name" value="ZnF_C2HC"/>
    <property type="match status" value="1"/>
</dbReference>
<sequence length="2241" mass="254669">MVAKSLPSSSASSSPPEHRRHRRPENRRRFFLVAGAVRCSSAAVLVTEGIVTASIRVLSSIVTHGRHDVEAVSCGYSVEEKGSRRRRRLAYTPIELPVGVELKPSLDRYSAAVFFSFMINLGVERKIRLKSRELCIHARMGCELHRNIRESAQNSENWTEEDQRRSQAKGQARGALPSNFDEDINTIDTSTSPHVQHDGPITRARARQLNYQDECPRGRVDAHHKFAIGPQTLAGHNRYNDDVFSKIKFKIPPFDGKYDPDAYLSWEIAVDQKFACHEFPENTRVRAATSEFTDFASVWWIEHGKKNPNNMPQTWDALKRVMRARFVPSYYARDLLNRLQQLRQGVKSVEEYYQELQMGLLRCNLEETEDAAMARFLGGLNREIYDIVDYKVYTNMTRLFHLACKAEREVQGRRASAKANFSAGKTSSWQTRTTPPAGRTTSPSSTPTTSRAAPPPSGDKSAIKAAQPAPSASSMASTGRMRDVQCHRCKGFGHVQRDCPSKRVLVVKNDGEYSSASDFDDDTLALLAADHADNEPPEEHIGAAFADHYESLIVQRVLSAQMEKAEQNQRHTLFQTKCVVKERCCRMIIDGGSCNNLASSEMVEKLALSTKPHPHPYCIQWLNNSGKAKVTKLVHINFAIGNYHDVVECDVVPMQACNILLGRPWQFDRDSMHHGRSNQYSFLYHDKKIVLHPMSPEDILRDDVAKAAKSKCESDKKAQSDGKKPETINLKPRYLLATKSDINELIASPSVAYALVCKDALISLHDMQHSLPPAVANILQEYSDVFPKEVPPGLPLVRGIEHQIDLIPGASLPNRAPYRTNPEETKEIQRQVHELLDKGYVRESLSPCAVPVILVPKKDGSWRMCVDCRAINNNTIRYRHPIPRLDDMLDELSGSIVFSKVDLRSGYHQIRMKLGDEWKTTFKTKFGLYEWLVMPFGLTNAPSTFMRLMNEVLRPFIGKFVVVYFDDILIYSKSMGEHFNHLRAVFNALRDARLFGNLKKCTFCTDRVSFLGYVVTPQGIEVDQAKVEAIQSWPTPKTVSQVRSFLGLAGFYRRFVQDFSTIAAPLNALTKKGVPFTWGTSQENAFHMLKDKLTHAPLLQLPDFNKTFELECDANGIGLGGVFLQEGKPVAYFSEKLSGPVLNYSTYDKELYALVRTLETWQHYLWPKEFVIHSDHESLKHIRSQGKLNRRHAKWVEFIESFPYVIKHKKGKENIIADALSRRYTLLTQLDYKIFGLETIKDQYAHDADFNDVLLHCKDGRTWNKFVINDGFVFRANKLCIPASSVRLLLLQEAHGGGLMGHFGAKKTHDILASHFFWPQMRRDVGRAVLKKNIKMWEECLPHIEFAYNRSLHSTTKMCPFQIVYGLLPRAPIDLMPLPSSEKLNFDAKQRAELMLKLHETTKENIERMNAKYKFAGDKGRRELNFEPGDLVWLHLRKERFPDLRKSKLMPRADGPFKVLAKINENAYKIDLPADFRVSSTFNVADLKPYLGEEDELESRTTQMQEGEDDEDINTIDTSTSPHVQHDGPITRARARQLNYQDECPRGRVDAHHKFAATIGDAWSRFTNLVQSGPTLSLPEYVLLQHFHTGLDKEYAFYMGITVGGSFMHKTLSKGRTILDRILENTSFMTQPKEPQPEASVSKIEEPLMIEPLAKPSTFASSIDEKVPEQQSVENEEIQTPDCAAIMFRDGFDEYYSNTLNYFSKRKPPVPLSPLDPMELEFLRETVRELTSIMSDEWLREAELSSEVLQINTAPPIIPYNLEGNDVGILYSPTVRTNLVSEYFALAYLSVKAVTPINKFFKHPNGIIIKGFGIVQDVPVRIEDREAILDFHIFEIQDFDILIGITLTDPLPEIESAEEVTAFPPHESPEALLEDEVPDFIKEEADPGETLDLPIMEPPPRPPLELKPLSPGLRYAFLHNDIEALVIISDKLSEDETQRLLTVLEKHRSVLGYSLQDLRGINPALCTHHIPIDPESTPSREPQRRLNNTMRDAVKKEVLKLLHAGLSIPYHTDQSKTTFTCPYGTYAYRRMSFGLCNAPASFQRCMMSIFSDMIEDIMEIFMDDFSVYGKTFGHCLQNLDKVLQRCQEKDLVLNWEKCHFMVREGIVLGHRVSERGIEFDRAKIDVIDQLPPPVNIKGIRSFLGHADFYRRFIKDFSTIARPLTNLLAKDTPFEFDDACLKSFEILKKALDSGPIIQPPDWTLPFEIMCDASDFAVGAVLGQTKDRKHHAICHASKTLTEA</sequence>
<keyword evidence="7" id="KW-0255">Endonuclease</keyword>
<dbReference type="Gene3D" id="3.30.70.270">
    <property type="match status" value="4"/>
</dbReference>
<keyword evidence="11" id="KW-0862">Zinc</keyword>
<dbReference type="GO" id="GO:0008270">
    <property type="term" value="F:zinc ion binding"/>
    <property type="evidence" value="ECO:0007669"/>
    <property type="project" value="UniProtKB-KW"/>
</dbReference>
<keyword evidence="6" id="KW-0064">Aspartyl protease</keyword>
<dbReference type="InterPro" id="IPR001878">
    <property type="entry name" value="Znf_CCHC"/>
</dbReference>
<dbReference type="SUPFAM" id="SSF56672">
    <property type="entry name" value="DNA/RNA polymerases"/>
    <property type="match status" value="2"/>
</dbReference>
<dbReference type="InterPro" id="IPR021109">
    <property type="entry name" value="Peptidase_aspartic_dom_sf"/>
</dbReference>
<dbReference type="Proteomes" id="UP000000763">
    <property type="component" value="Chromosome 4"/>
</dbReference>
<dbReference type="InterPro" id="IPR043128">
    <property type="entry name" value="Rev_trsase/Diguanyl_cyclase"/>
</dbReference>
<dbReference type="InterPro" id="IPR036875">
    <property type="entry name" value="Znf_CCHC_sf"/>
</dbReference>
<dbReference type="InterPro" id="IPR005162">
    <property type="entry name" value="Retrotrans_gag_dom"/>
</dbReference>
<dbReference type="PANTHER" id="PTHR35046:SF9">
    <property type="entry name" value="RNA-DIRECTED DNA POLYMERASE"/>
    <property type="match status" value="1"/>
</dbReference>
<reference evidence="16" key="1">
    <citation type="journal article" date="2005" name="Nature">
        <title>The map-based sequence of the rice genome.</title>
        <authorList>
            <consortium name="International rice genome sequencing project (IRGSP)"/>
            <person name="Matsumoto T."/>
            <person name="Wu J."/>
            <person name="Kanamori H."/>
            <person name="Katayose Y."/>
            <person name="Fujisawa M."/>
            <person name="Namiki N."/>
            <person name="Mizuno H."/>
            <person name="Yamamoto K."/>
            <person name="Antonio B.A."/>
            <person name="Baba T."/>
            <person name="Sakata K."/>
            <person name="Nagamura Y."/>
            <person name="Aoki H."/>
            <person name="Arikawa K."/>
            <person name="Arita K."/>
            <person name="Bito T."/>
            <person name="Chiden Y."/>
            <person name="Fujitsuka N."/>
            <person name="Fukunaka R."/>
            <person name="Hamada M."/>
            <person name="Harada C."/>
            <person name="Hayashi A."/>
            <person name="Hijishita S."/>
            <person name="Honda M."/>
            <person name="Hosokawa S."/>
            <person name="Ichikawa Y."/>
            <person name="Idonuma A."/>
            <person name="Iijima M."/>
            <person name="Ikeda M."/>
            <person name="Ikeno M."/>
            <person name="Ito K."/>
            <person name="Ito S."/>
            <person name="Ito T."/>
            <person name="Ito Y."/>
            <person name="Ito Y."/>
            <person name="Iwabuchi A."/>
            <person name="Kamiya K."/>
            <person name="Karasawa W."/>
            <person name="Kurita K."/>
            <person name="Katagiri S."/>
            <person name="Kikuta A."/>
            <person name="Kobayashi H."/>
            <person name="Kobayashi N."/>
            <person name="Machita K."/>
            <person name="Maehara T."/>
            <person name="Masukawa M."/>
            <person name="Mizubayashi T."/>
            <person name="Mukai Y."/>
            <person name="Nagasaki H."/>
            <person name="Nagata Y."/>
            <person name="Naito S."/>
            <person name="Nakashima M."/>
            <person name="Nakama Y."/>
            <person name="Nakamichi Y."/>
            <person name="Nakamura M."/>
            <person name="Meguro A."/>
            <person name="Negishi M."/>
            <person name="Ohta I."/>
            <person name="Ohta T."/>
            <person name="Okamoto M."/>
            <person name="Ono N."/>
            <person name="Saji S."/>
            <person name="Sakaguchi M."/>
            <person name="Sakai K."/>
            <person name="Shibata M."/>
            <person name="Shimokawa T."/>
            <person name="Song J."/>
            <person name="Takazaki Y."/>
            <person name="Terasawa K."/>
            <person name="Tsugane M."/>
            <person name="Tsuji K."/>
            <person name="Ueda S."/>
            <person name="Waki K."/>
            <person name="Yamagata H."/>
            <person name="Yamamoto M."/>
            <person name="Yamamoto S."/>
            <person name="Yamane H."/>
            <person name="Yoshiki S."/>
            <person name="Yoshihara R."/>
            <person name="Yukawa K."/>
            <person name="Zhong H."/>
            <person name="Yano M."/>
            <person name="Yuan Q."/>
            <person name="Ouyang S."/>
            <person name="Liu J."/>
            <person name="Jones K.M."/>
            <person name="Gansberger K."/>
            <person name="Moffat K."/>
            <person name="Hill J."/>
            <person name="Bera J."/>
            <person name="Fadrosh D."/>
            <person name="Jin S."/>
            <person name="Johri S."/>
            <person name="Kim M."/>
            <person name="Overton L."/>
            <person name="Reardon M."/>
            <person name="Tsitrin T."/>
            <person name="Vuong H."/>
            <person name="Weaver B."/>
            <person name="Ciecko A."/>
            <person name="Tallon L."/>
            <person name="Jackson J."/>
            <person name="Pai G."/>
            <person name="Aken S.V."/>
            <person name="Utterback T."/>
            <person name="Reidmuller S."/>
            <person name="Feldblyum T."/>
            <person name="Hsiao J."/>
            <person name="Zismann V."/>
            <person name="Iobst S."/>
            <person name="de Vazeille A.R."/>
            <person name="Buell C.R."/>
            <person name="Ying K."/>
            <person name="Li Y."/>
            <person name="Lu T."/>
            <person name="Huang Y."/>
            <person name="Zhao Q."/>
            <person name="Feng Q."/>
            <person name="Zhang L."/>
            <person name="Zhu J."/>
            <person name="Weng Q."/>
            <person name="Mu J."/>
            <person name="Lu Y."/>
            <person name="Fan D."/>
            <person name="Liu Y."/>
            <person name="Guan J."/>
            <person name="Zhang Y."/>
            <person name="Yu S."/>
            <person name="Liu X."/>
            <person name="Zhang Y."/>
            <person name="Hong G."/>
            <person name="Han B."/>
            <person name="Choisne N."/>
            <person name="Demange N."/>
            <person name="Orjeda G."/>
            <person name="Samain S."/>
            <person name="Cattolico L."/>
            <person name="Pelletier E."/>
            <person name="Couloux A."/>
            <person name="Segurens B."/>
            <person name="Wincker P."/>
            <person name="D'Hont A."/>
            <person name="Scarpelli C."/>
            <person name="Weissenbach J."/>
            <person name="Salanoubat M."/>
            <person name="Quetier F."/>
            <person name="Yu Y."/>
            <person name="Kim H.R."/>
            <person name="Rambo T."/>
            <person name="Currie J."/>
            <person name="Collura K."/>
            <person name="Luo M."/>
            <person name="Yang T."/>
            <person name="Ammiraju J.S.S."/>
            <person name="Engler F."/>
            <person name="Soderlund C."/>
            <person name="Wing R.A."/>
            <person name="Palmer L.E."/>
            <person name="de la Bastide M."/>
            <person name="Spiegel L."/>
            <person name="Nascimento L."/>
            <person name="Zutavern T."/>
            <person name="O'Shaughnessy A."/>
            <person name="Dike S."/>
            <person name="Dedhia N."/>
            <person name="Preston R."/>
            <person name="Balija V."/>
            <person name="McCombie W.R."/>
            <person name="Chow T."/>
            <person name="Chen H."/>
            <person name="Chung M."/>
            <person name="Chen C."/>
            <person name="Shaw J."/>
            <person name="Wu H."/>
            <person name="Hsiao K."/>
            <person name="Chao Y."/>
            <person name="Chu M."/>
            <person name="Cheng C."/>
            <person name="Hour A."/>
            <person name="Lee P."/>
            <person name="Lin S."/>
            <person name="Lin Y."/>
            <person name="Liou J."/>
            <person name="Liu S."/>
            <person name="Hsing Y."/>
            <person name="Raghuvanshi S."/>
            <person name="Mohanty A."/>
            <person name="Bharti A.K."/>
            <person name="Gaur A."/>
            <person name="Gupta V."/>
            <person name="Kumar D."/>
            <person name="Ravi V."/>
            <person name="Vij S."/>
            <person name="Kapur A."/>
            <person name="Khurana P."/>
            <person name="Khurana P."/>
            <person name="Khurana J.P."/>
            <person name="Tyagi A.K."/>
            <person name="Gaikwad K."/>
            <person name="Singh A."/>
            <person name="Dalal V."/>
            <person name="Srivastava S."/>
            <person name="Dixit A."/>
            <person name="Pal A.K."/>
            <person name="Ghazi I.A."/>
            <person name="Yadav M."/>
            <person name="Pandit A."/>
            <person name="Bhargava A."/>
            <person name="Sureshbabu K."/>
            <person name="Batra K."/>
            <person name="Sharma T.R."/>
            <person name="Mohapatra T."/>
            <person name="Singh N.K."/>
            <person name="Messing J."/>
            <person name="Nelson A.B."/>
            <person name="Fuks G."/>
            <person name="Kavchok S."/>
            <person name="Keizer G."/>
            <person name="Linton E."/>
            <person name="Llaca V."/>
            <person name="Song R."/>
            <person name="Tanyolac B."/>
            <person name="Young S."/>
            <person name="Ho-Il K."/>
            <person name="Hahn J.H."/>
            <person name="Sangsakoo G."/>
            <person name="Vanavichit A."/>
            <person name="de Mattos Luiz.A.T."/>
            <person name="Zimmer P.D."/>
            <person name="Malone G."/>
            <person name="Dellagostin O."/>
            <person name="de Oliveira A.C."/>
            <person name="Bevan M."/>
            <person name="Bancroft I."/>
            <person name="Minx P."/>
            <person name="Cordum H."/>
            <person name="Wilson R."/>
            <person name="Cheng Z."/>
            <person name="Jin W."/>
            <person name="Jiang J."/>
            <person name="Leong S.A."/>
            <person name="Iwama H."/>
            <person name="Gojobori T."/>
            <person name="Itoh T."/>
            <person name="Niimura Y."/>
            <person name="Fujii Y."/>
            <person name="Habara T."/>
            <person name="Sakai H."/>
            <person name="Sato Y."/>
            <person name="Wilson G."/>
            <person name="Kumar K."/>
            <person name="McCouch S."/>
            <person name="Juretic N."/>
            <person name="Hoen D."/>
            <person name="Wright S."/>
            <person name="Bruskiewich R."/>
            <person name="Bureau T."/>
            <person name="Miyao A."/>
            <person name="Hirochika H."/>
            <person name="Nishikawa T."/>
            <person name="Kadowaki K."/>
            <person name="Sugiura M."/>
            <person name="Burr B."/>
            <person name="Sasaki T."/>
        </authorList>
    </citation>
    <scope>NUCLEOTIDE SEQUENCE [LARGE SCALE GENOMIC DNA]</scope>
    <source>
        <strain evidence="16">cv. Nipponbare</strain>
    </source>
</reference>
<keyword evidence="3" id="KW-0808">Transferase</keyword>
<dbReference type="InterPro" id="IPR000477">
    <property type="entry name" value="RT_dom"/>
</dbReference>
<keyword evidence="11" id="KW-0479">Metal-binding</keyword>
<evidence type="ECO:0000256" key="7">
    <source>
        <dbReference type="ARBA" id="ARBA00022759"/>
    </source>
</evidence>
<keyword evidence="4" id="KW-0548">Nucleotidyltransferase</keyword>
<evidence type="ECO:0000256" key="6">
    <source>
        <dbReference type="ARBA" id="ARBA00022750"/>
    </source>
</evidence>
<dbReference type="InterPro" id="IPR041373">
    <property type="entry name" value="RT_RNaseH"/>
</dbReference>
<evidence type="ECO:0000256" key="11">
    <source>
        <dbReference type="PROSITE-ProRule" id="PRU00047"/>
    </source>
</evidence>
<dbReference type="Pfam" id="PF00078">
    <property type="entry name" value="RVT_1"/>
    <property type="match status" value="2"/>
</dbReference>
<dbReference type="GO" id="GO:0003964">
    <property type="term" value="F:RNA-directed DNA polymerase activity"/>
    <property type="evidence" value="ECO:0007669"/>
    <property type="project" value="UniProtKB-KW"/>
</dbReference>
<dbReference type="Gene3D" id="4.10.60.10">
    <property type="entry name" value="Zinc finger, CCHC-type"/>
    <property type="match status" value="1"/>
</dbReference>
<reference evidence="16" key="2">
    <citation type="journal article" date="2008" name="Nucleic Acids Res.">
        <title>The rice annotation project database (RAP-DB): 2008 update.</title>
        <authorList>
            <consortium name="The rice annotation project (RAP)"/>
        </authorList>
    </citation>
    <scope>GENOME REANNOTATION</scope>
    <source>
        <strain evidence="16">cv. Nipponbare</strain>
    </source>
</reference>
<dbReference type="EC" id="2.7.7.49" evidence="1"/>
<evidence type="ECO:0000256" key="4">
    <source>
        <dbReference type="ARBA" id="ARBA00022695"/>
    </source>
</evidence>
<evidence type="ECO:0000259" key="14">
    <source>
        <dbReference type="PROSITE" id="PS50878"/>
    </source>
</evidence>
<feature type="domain" description="Reverse transcriptase" evidence="14">
    <location>
        <begin position="836"/>
        <end position="1015"/>
    </location>
</feature>
<accession>Q7XRJ2</accession>
<evidence type="ECO:0000256" key="1">
    <source>
        <dbReference type="ARBA" id="ARBA00012493"/>
    </source>
</evidence>
<dbReference type="CDD" id="cd01647">
    <property type="entry name" value="RT_LTR"/>
    <property type="match status" value="2"/>
</dbReference>
<dbReference type="InterPro" id="IPR041588">
    <property type="entry name" value="Integrase_H2C2"/>
</dbReference>
<evidence type="ECO:0000256" key="10">
    <source>
        <dbReference type="ARBA" id="ARBA00023125"/>
    </source>
</evidence>
<dbReference type="Pfam" id="PF24626">
    <property type="entry name" value="SH3_Tf2-1"/>
    <property type="match status" value="1"/>
</dbReference>
<evidence type="ECO:0000256" key="8">
    <source>
        <dbReference type="ARBA" id="ARBA00022801"/>
    </source>
</evidence>
<gene>
    <name evidence="15" type="primary">OSJNBa0042D13.18</name>
</gene>
<evidence type="ECO:0000313" key="16">
    <source>
        <dbReference type="Proteomes" id="UP000000763"/>
    </source>
</evidence>
<feature type="region of interest" description="Disordered" evidence="12">
    <location>
        <begin position="153"/>
        <end position="200"/>
    </location>
</feature>
<feature type="region of interest" description="Disordered" evidence="12">
    <location>
        <begin position="1"/>
        <end position="25"/>
    </location>
</feature>
<keyword evidence="5" id="KW-0540">Nuclease</keyword>
<dbReference type="InterPro" id="IPR043502">
    <property type="entry name" value="DNA/RNA_pol_sf"/>
</dbReference>
<dbReference type="CDD" id="cd09274">
    <property type="entry name" value="RNase_HI_RT_Ty3"/>
    <property type="match status" value="1"/>
</dbReference>
<evidence type="ECO:0000259" key="13">
    <source>
        <dbReference type="PROSITE" id="PS50158"/>
    </source>
</evidence>
<dbReference type="CDD" id="cd00303">
    <property type="entry name" value="retropepsin_like"/>
    <property type="match status" value="1"/>
</dbReference>
<keyword evidence="8" id="KW-0378">Hydrolase</keyword>
<dbReference type="Pfam" id="PF03732">
    <property type="entry name" value="Retrotrans_gag"/>
    <property type="match status" value="1"/>
</dbReference>
<dbReference type="EMBL" id="AL731604">
    <property type="protein sequence ID" value="CAE02465.2"/>
    <property type="molecule type" value="Genomic_DNA"/>
</dbReference>
<proteinExistence type="predicted"/>